<sequence length="275" mass="29362">MHSKTLSFIGAGHMAEAIIAGLINTGHPAERIIATARSDKTLAPLQARYGIQTTTDNCNAIAQADVVVLAVKPQVMKEVCAQVTDIVARQRPLILSVAAGLTCATLSRWLGGYDAIVRAMPNTPSLVGTGACGLYATDAVSKEQCTLASDLMSAVGITEWVNEERLLSTVTAIAGSAPAYFFYLMEALEKAAIEQGMPLESARRLIIQTALGAARMCDASEDAPEEFKKRVMSPNGTTERAIFHFQDHGFEQLVNDAVQACFNRAEELGESLGSQ</sequence>
<dbReference type="InterPro" id="IPR029036">
    <property type="entry name" value="P5CR_dimer"/>
</dbReference>
<dbReference type="InterPro" id="IPR008927">
    <property type="entry name" value="6-PGluconate_DH-like_C_sf"/>
</dbReference>
<reference evidence="15 16" key="1">
    <citation type="submission" date="2018-09" db="EMBL/GenBank/DDBJ databases">
        <title>Zymobacter palmae IAM14233 (=T109) whole genome analysis.</title>
        <authorList>
            <person name="Yanase H."/>
        </authorList>
    </citation>
    <scope>NUCLEOTIDE SEQUENCE [LARGE SCALE GENOMIC DNA]</scope>
    <source>
        <strain evidence="15 16">IAM14233</strain>
    </source>
</reference>
<evidence type="ECO:0000256" key="7">
    <source>
        <dbReference type="ARBA" id="ARBA00023002"/>
    </source>
</evidence>
<dbReference type="Proteomes" id="UP000267342">
    <property type="component" value="Chromosome"/>
</dbReference>
<dbReference type="Gene3D" id="1.10.3730.10">
    <property type="entry name" value="ProC C-terminal domain-like"/>
    <property type="match status" value="1"/>
</dbReference>
<keyword evidence="3 10" id="KW-0963">Cytoplasm</keyword>
<evidence type="ECO:0000256" key="5">
    <source>
        <dbReference type="ARBA" id="ARBA00022650"/>
    </source>
</evidence>
<keyword evidence="5 10" id="KW-0641">Proline biosynthesis</keyword>
<dbReference type="Pfam" id="PF14748">
    <property type="entry name" value="P5CR_dimer"/>
    <property type="match status" value="1"/>
</dbReference>
<dbReference type="EC" id="1.5.1.2" evidence="10 11"/>
<evidence type="ECO:0000256" key="3">
    <source>
        <dbReference type="ARBA" id="ARBA00022490"/>
    </source>
</evidence>
<name>A0A348HBS1_9GAMM</name>
<evidence type="ECO:0000256" key="12">
    <source>
        <dbReference type="PIRSR" id="PIRSR000193-1"/>
    </source>
</evidence>
<gene>
    <name evidence="10" type="primary">proC</name>
    <name evidence="15" type="ORF">ZBT109_0277</name>
</gene>
<comment type="catalytic activity">
    <reaction evidence="9 10">
        <text>L-proline + NADP(+) = (S)-1-pyrroline-5-carboxylate + NADPH + 2 H(+)</text>
        <dbReference type="Rhea" id="RHEA:14109"/>
        <dbReference type="ChEBI" id="CHEBI:15378"/>
        <dbReference type="ChEBI" id="CHEBI:17388"/>
        <dbReference type="ChEBI" id="CHEBI:57783"/>
        <dbReference type="ChEBI" id="CHEBI:58349"/>
        <dbReference type="ChEBI" id="CHEBI:60039"/>
        <dbReference type="EC" id="1.5.1.2"/>
    </reaction>
</comment>
<accession>A0A348HBS1</accession>
<organism evidence="15 16">
    <name type="scientific">Zymobacter palmae</name>
    <dbReference type="NCBI Taxonomy" id="33074"/>
    <lineage>
        <taxon>Bacteria</taxon>
        <taxon>Pseudomonadati</taxon>
        <taxon>Pseudomonadota</taxon>
        <taxon>Gammaproteobacteria</taxon>
        <taxon>Oceanospirillales</taxon>
        <taxon>Halomonadaceae</taxon>
        <taxon>Zymobacter group</taxon>
        <taxon>Zymobacter</taxon>
    </lineage>
</organism>
<dbReference type="InterPro" id="IPR036291">
    <property type="entry name" value="NAD(P)-bd_dom_sf"/>
</dbReference>
<keyword evidence="4 10" id="KW-0028">Amino-acid biosynthesis</keyword>
<keyword evidence="7 10" id="KW-0560">Oxidoreductase</keyword>
<feature type="binding site" evidence="12">
    <location>
        <begin position="9"/>
        <end position="14"/>
    </location>
    <ligand>
        <name>NADP(+)</name>
        <dbReference type="ChEBI" id="CHEBI:58349"/>
    </ligand>
</feature>
<dbReference type="PANTHER" id="PTHR11645">
    <property type="entry name" value="PYRROLINE-5-CARBOXYLATE REDUCTASE"/>
    <property type="match status" value="1"/>
</dbReference>
<dbReference type="InterPro" id="IPR028939">
    <property type="entry name" value="P5C_Rdtase_cat_N"/>
</dbReference>
<comment type="subcellular location">
    <subcellularLocation>
        <location evidence="10">Cytoplasm</location>
    </subcellularLocation>
</comment>
<evidence type="ECO:0000259" key="13">
    <source>
        <dbReference type="Pfam" id="PF03807"/>
    </source>
</evidence>
<dbReference type="UniPathway" id="UPA00098">
    <property type="reaction ID" value="UER00361"/>
</dbReference>
<feature type="domain" description="Pyrroline-5-carboxylate reductase dimerisation" evidence="14">
    <location>
        <begin position="164"/>
        <end position="268"/>
    </location>
</feature>
<protein>
    <recommendedName>
        <fullName evidence="10 11">Pyrroline-5-carboxylate reductase</fullName>
        <shortName evidence="10">P5C reductase</shortName>
        <shortName evidence="10">P5CR</shortName>
        <ecNumber evidence="10 11">1.5.1.2</ecNumber>
    </recommendedName>
    <alternativeName>
        <fullName evidence="10">PCA reductase</fullName>
    </alternativeName>
</protein>
<evidence type="ECO:0000256" key="11">
    <source>
        <dbReference type="NCBIfam" id="TIGR00112"/>
    </source>
</evidence>
<feature type="binding site" evidence="12">
    <location>
        <position position="57"/>
    </location>
    <ligand>
        <name>NADPH</name>
        <dbReference type="ChEBI" id="CHEBI:57783"/>
    </ligand>
</feature>
<evidence type="ECO:0000256" key="1">
    <source>
        <dbReference type="ARBA" id="ARBA00005205"/>
    </source>
</evidence>
<dbReference type="PANTHER" id="PTHR11645:SF0">
    <property type="entry name" value="PYRROLINE-5-CARBOXYLATE REDUCTASE 3"/>
    <property type="match status" value="1"/>
</dbReference>
<dbReference type="NCBIfam" id="TIGR00112">
    <property type="entry name" value="proC"/>
    <property type="match status" value="1"/>
</dbReference>
<dbReference type="SUPFAM" id="SSF51735">
    <property type="entry name" value="NAD(P)-binding Rossmann-fold domains"/>
    <property type="match status" value="1"/>
</dbReference>
<evidence type="ECO:0000256" key="6">
    <source>
        <dbReference type="ARBA" id="ARBA00022857"/>
    </source>
</evidence>
<dbReference type="RefSeq" id="WP_027705440.1">
    <property type="nucleotide sequence ID" value="NZ_AP018933.1"/>
</dbReference>
<dbReference type="GO" id="GO:0004735">
    <property type="term" value="F:pyrroline-5-carboxylate reductase activity"/>
    <property type="evidence" value="ECO:0007669"/>
    <property type="project" value="UniProtKB-UniRule"/>
</dbReference>
<evidence type="ECO:0000313" key="15">
    <source>
        <dbReference type="EMBL" id="BBG29073.1"/>
    </source>
</evidence>
<dbReference type="GO" id="GO:0055129">
    <property type="term" value="P:L-proline biosynthetic process"/>
    <property type="evidence" value="ECO:0007669"/>
    <property type="project" value="UniProtKB-UniRule"/>
</dbReference>
<dbReference type="Gene3D" id="3.40.50.720">
    <property type="entry name" value="NAD(P)-binding Rossmann-like Domain"/>
    <property type="match status" value="1"/>
</dbReference>
<dbReference type="HAMAP" id="MF_01925">
    <property type="entry name" value="P5C_reductase"/>
    <property type="match status" value="1"/>
</dbReference>
<dbReference type="KEGG" id="zpl:ZBT109_0277"/>
<feature type="binding site" evidence="12">
    <location>
        <begin position="70"/>
        <end position="73"/>
    </location>
    <ligand>
        <name>NADP(+)</name>
        <dbReference type="ChEBI" id="CHEBI:58349"/>
    </ligand>
</feature>
<keyword evidence="6 10" id="KW-0521">NADP</keyword>
<evidence type="ECO:0000256" key="2">
    <source>
        <dbReference type="ARBA" id="ARBA00005525"/>
    </source>
</evidence>
<dbReference type="PIRSF" id="PIRSF000193">
    <property type="entry name" value="Pyrrol-5-carb_rd"/>
    <property type="match status" value="1"/>
</dbReference>
<dbReference type="FunFam" id="3.40.50.720:FF:000105">
    <property type="entry name" value="Pyrroline-5-carboxylate reductase"/>
    <property type="match status" value="1"/>
</dbReference>
<comment type="similarity">
    <text evidence="2 10">Belongs to the pyrroline-5-carboxylate reductase family.</text>
</comment>
<dbReference type="OrthoDB" id="9805754at2"/>
<evidence type="ECO:0000313" key="16">
    <source>
        <dbReference type="Proteomes" id="UP000267342"/>
    </source>
</evidence>
<dbReference type="FunFam" id="1.10.3730.10:FF:000001">
    <property type="entry name" value="Pyrroline-5-carboxylate reductase"/>
    <property type="match status" value="1"/>
</dbReference>
<comment type="pathway">
    <text evidence="1 10">Amino-acid biosynthesis; L-proline biosynthesis; L-proline from L-glutamate 5-semialdehyde: step 1/1.</text>
</comment>
<evidence type="ECO:0000256" key="4">
    <source>
        <dbReference type="ARBA" id="ARBA00022605"/>
    </source>
</evidence>
<dbReference type="AlphaFoldDB" id="A0A348HBS1"/>
<comment type="catalytic activity">
    <reaction evidence="8 10">
        <text>L-proline + NAD(+) = (S)-1-pyrroline-5-carboxylate + NADH + 2 H(+)</text>
        <dbReference type="Rhea" id="RHEA:14105"/>
        <dbReference type="ChEBI" id="CHEBI:15378"/>
        <dbReference type="ChEBI" id="CHEBI:17388"/>
        <dbReference type="ChEBI" id="CHEBI:57540"/>
        <dbReference type="ChEBI" id="CHEBI:57945"/>
        <dbReference type="ChEBI" id="CHEBI:60039"/>
        <dbReference type="EC" id="1.5.1.2"/>
    </reaction>
</comment>
<evidence type="ECO:0000256" key="8">
    <source>
        <dbReference type="ARBA" id="ARBA00050547"/>
    </source>
</evidence>
<dbReference type="EMBL" id="AP018933">
    <property type="protein sequence ID" value="BBG29073.1"/>
    <property type="molecule type" value="Genomic_DNA"/>
</dbReference>
<dbReference type="STRING" id="1123510.GCA_000620025_02398"/>
<dbReference type="SUPFAM" id="SSF48179">
    <property type="entry name" value="6-phosphogluconate dehydrogenase C-terminal domain-like"/>
    <property type="match status" value="1"/>
</dbReference>
<dbReference type="InterPro" id="IPR000304">
    <property type="entry name" value="Pyrroline-COOH_reductase"/>
</dbReference>
<evidence type="ECO:0000259" key="14">
    <source>
        <dbReference type="Pfam" id="PF14748"/>
    </source>
</evidence>
<evidence type="ECO:0000256" key="9">
    <source>
        <dbReference type="ARBA" id="ARBA00052690"/>
    </source>
</evidence>
<proteinExistence type="inferred from homology"/>
<dbReference type="Pfam" id="PF03807">
    <property type="entry name" value="F420_oxidored"/>
    <property type="match status" value="1"/>
</dbReference>
<feature type="domain" description="Pyrroline-5-carboxylate reductase catalytic N-terminal" evidence="13">
    <location>
        <begin position="6"/>
        <end position="100"/>
    </location>
</feature>
<evidence type="ECO:0000256" key="10">
    <source>
        <dbReference type="HAMAP-Rule" id="MF_01925"/>
    </source>
</evidence>
<dbReference type="GO" id="GO:0005737">
    <property type="term" value="C:cytoplasm"/>
    <property type="evidence" value="ECO:0007669"/>
    <property type="project" value="UniProtKB-SubCell"/>
</dbReference>
<comment type="function">
    <text evidence="10">Catalyzes the reduction of 1-pyrroline-5-carboxylate (PCA) to L-proline.</text>
</comment>
<keyword evidence="16" id="KW-1185">Reference proteome</keyword>